<evidence type="ECO:0000259" key="4">
    <source>
        <dbReference type="Pfam" id="PF03781"/>
    </source>
</evidence>
<dbReference type="EMBL" id="CP042436">
    <property type="protein sequence ID" value="QEC61900.1"/>
    <property type="molecule type" value="Genomic_DNA"/>
</dbReference>
<proteinExistence type="predicted"/>
<dbReference type="Pfam" id="PF03781">
    <property type="entry name" value="FGE-sulfatase"/>
    <property type="match status" value="1"/>
</dbReference>
<dbReference type="Proteomes" id="UP000321479">
    <property type="component" value="Chromosome"/>
</dbReference>
<dbReference type="InterPro" id="IPR017806">
    <property type="entry name" value="EgtB"/>
</dbReference>
<feature type="domain" description="DinB-like" evidence="5">
    <location>
        <begin position="8"/>
        <end position="135"/>
    </location>
</feature>
<dbReference type="Pfam" id="PF12867">
    <property type="entry name" value="DinB_2"/>
    <property type="match status" value="1"/>
</dbReference>
<dbReference type="SUPFAM" id="SSF56436">
    <property type="entry name" value="C-type lectin-like"/>
    <property type="match status" value="1"/>
</dbReference>
<dbReference type="InterPro" id="IPR024775">
    <property type="entry name" value="DinB-like"/>
</dbReference>
<name>A0A5B8US58_9SPHI</name>
<evidence type="ECO:0000256" key="1">
    <source>
        <dbReference type="ARBA" id="ARBA00023002"/>
    </source>
</evidence>
<dbReference type="KEGG" id="mgin:FRZ54_04640"/>
<evidence type="ECO:0000256" key="2">
    <source>
        <dbReference type="ARBA" id="ARBA00023004"/>
    </source>
</evidence>
<dbReference type="PANTHER" id="PTHR23150:SF36">
    <property type="entry name" value="HERCYNINE OXYGENASE"/>
    <property type="match status" value="1"/>
</dbReference>
<dbReference type="GO" id="GO:0052699">
    <property type="term" value="P:ergothioneine biosynthetic process"/>
    <property type="evidence" value="ECO:0007669"/>
    <property type="project" value="InterPro"/>
</dbReference>
<protein>
    <submittedName>
        <fullName evidence="6">Ergothioneine biosynthesis protein EgtB</fullName>
    </submittedName>
</protein>
<keyword evidence="2" id="KW-0408">Iron</keyword>
<dbReference type="PANTHER" id="PTHR23150">
    <property type="entry name" value="SULFATASE MODIFYING FACTOR 1, 2"/>
    <property type="match status" value="1"/>
</dbReference>
<accession>A0A5B8US58</accession>
<comment type="pathway">
    <text evidence="3">Amino-acid biosynthesis; ergothioneine biosynthesis.</text>
</comment>
<dbReference type="InterPro" id="IPR051043">
    <property type="entry name" value="Sulfatase_Mod_Factor_Kinase"/>
</dbReference>
<dbReference type="Gene3D" id="3.90.1580.10">
    <property type="entry name" value="paralog of FGE (formylglycine-generating enzyme)"/>
    <property type="match status" value="2"/>
</dbReference>
<evidence type="ECO:0000256" key="3">
    <source>
        <dbReference type="ARBA" id="ARBA00037882"/>
    </source>
</evidence>
<evidence type="ECO:0000259" key="5">
    <source>
        <dbReference type="Pfam" id="PF12867"/>
    </source>
</evidence>
<sequence length="383" mass="44932">MNLPDCYKEVRKLTEQICAPLHTEDYVVQPVADVSPPKWHLGHTSWFFETFILKPYFMGYQEFDPQYNFVFNSYYETVGTRVIRTDRGNLSRPTVADIYKYREYVDEAMDKFLSSEPAADIKELLILGLNHEQQHQELLYTDIKFILGHNPLFPTYSEDYRPPENEKNTGSPFVKMNEGVYEIGFSGEGFCFDNELGRHKVYLQNYEISPLLVTNGEYLEFINAGGYQDFRHWHAEGWDWVNKNNVIAPLYWHNINDTWYNYTYTGLELIDWDDTLCHVSYFEASAYAAWKGMRLPTEFEWEAAAGQFNWGTRWEWTESAYLPYPGFVKASGAIGEYNGKFMVNQQVLRGASEVTSPGHSRVTYRNFFQTYLQWQFTGIRLAK</sequence>
<dbReference type="InterPro" id="IPR016187">
    <property type="entry name" value="CTDL_fold"/>
</dbReference>
<dbReference type="OrthoDB" id="9768004at2"/>
<gene>
    <name evidence="6" type="ORF">FRZ54_04640</name>
</gene>
<keyword evidence="7" id="KW-1185">Reference proteome</keyword>
<dbReference type="InterPro" id="IPR042095">
    <property type="entry name" value="SUMF_sf"/>
</dbReference>
<feature type="domain" description="Sulfatase-modifying factor enzyme-like" evidence="4">
    <location>
        <begin position="174"/>
        <end position="320"/>
    </location>
</feature>
<keyword evidence="1" id="KW-0560">Oxidoreductase</keyword>
<dbReference type="RefSeq" id="WP_147030477.1">
    <property type="nucleotide sequence ID" value="NZ_CP042436.1"/>
</dbReference>
<dbReference type="NCBIfam" id="TIGR03440">
    <property type="entry name" value="egtB_TIGR03440"/>
    <property type="match status" value="1"/>
</dbReference>
<dbReference type="AlphaFoldDB" id="A0A5B8US58"/>
<reference evidence="6 7" key="1">
    <citation type="journal article" date="2017" name="Curr. Microbiol.">
        <title>Mucilaginibacter ginsenosidivorans sp. nov., Isolated from Soil of Ginseng Field.</title>
        <authorList>
            <person name="Kim M.M."/>
            <person name="Siddiqi M.Z."/>
            <person name="Im W.T."/>
        </authorList>
    </citation>
    <scope>NUCLEOTIDE SEQUENCE [LARGE SCALE GENOMIC DNA]</scope>
    <source>
        <strain evidence="6 7">Gsoil 3017</strain>
    </source>
</reference>
<evidence type="ECO:0000313" key="7">
    <source>
        <dbReference type="Proteomes" id="UP000321479"/>
    </source>
</evidence>
<dbReference type="InterPro" id="IPR005532">
    <property type="entry name" value="SUMF_dom"/>
</dbReference>
<evidence type="ECO:0000313" key="6">
    <source>
        <dbReference type="EMBL" id="QEC61900.1"/>
    </source>
</evidence>
<organism evidence="6 7">
    <name type="scientific">Mucilaginibacter ginsenosidivorans</name>
    <dbReference type="NCBI Taxonomy" id="398053"/>
    <lineage>
        <taxon>Bacteria</taxon>
        <taxon>Pseudomonadati</taxon>
        <taxon>Bacteroidota</taxon>
        <taxon>Sphingobacteriia</taxon>
        <taxon>Sphingobacteriales</taxon>
        <taxon>Sphingobacteriaceae</taxon>
        <taxon>Mucilaginibacter</taxon>
    </lineage>
</organism>